<dbReference type="Proteomes" id="UP001143856">
    <property type="component" value="Unassembled WGS sequence"/>
</dbReference>
<organism evidence="1 2">
    <name type="scientific">Xylaria curta</name>
    <dbReference type="NCBI Taxonomy" id="42375"/>
    <lineage>
        <taxon>Eukaryota</taxon>
        <taxon>Fungi</taxon>
        <taxon>Dikarya</taxon>
        <taxon>Ascomycota</taxon>
        <taxon>Pezizomycotina</taxon>
        <taxon>Sordariomycetes</taxon>
        <taxon>Xylariomycetidae</taxon>
        <taxon>Xylariales</taxon>
        <taxon>Xylariaceae</taxon>
        <taxon>Xylaria</taxon>
    </lineage>
</organism>
<dbReference type="EMBL" id="JAPDGR010000416">
    <property type="protein sequence ID" value="KAJ2990461.1"/>
    <property type="molecule type" value="Genomic_DNA"/>
</dbReference>
<comment type="caution">
    <text evidence="1">The sequence shown here is derived from an EMBL/GenBank/DDBJ whole genome shotgun (WGS) entry which is preliminary data.</text>
</comment>
<evidence type="ECO:0000313" key="2">
    <source>
        <dbReference type="Proteomes" id="UP001143856"/>
    </source>
</evidence>
<gene>
    <name evidence="1" type="ORF">NUW58_g2936</name>
</gene>
<evidence type="ECO:0000313" key="1">
    <source>
        <dbReference type="EMBL" id="KAJ2990461.1"/>
    </source>
</evidence>
<proteinExistence type="predicted"/>
<name>A0ACC1PFY5_9PEZI</name>
<protein>
    <submittedName>
        <fullName evidence="1">Uncharacterized protein</fullName>
    </submittedName>
</protein>
<sequence>MGRPSKSKSVSIKFHPSANDHASPRDPSRAHIPLLPRRHDRAAALRRRPLRNLRRKLEIPVPTAADVATTTSAAAAAAETNADGVVENKPEAPDSGALRQLSSHPWLAIVATMATSVLCSFVL</sequence>
<reference evidence="1" key="1">
    <citation type="submission" date="2022-10" db="EMBL/GenBank/DDBJ databases">
        <title>Genome Sequence of Xylaria curta.</title>
        <authorList>
            <person name="Buettner E."/>
        </authorList>
    </citation>
    <scope>NUCLEOTIDE SEQUENCE</scope>
    <source>
        <strain evidence="1">Babe10</strain>
    </source>
</reference>
<accession>A0ACC1PFY5</accession>
<keyword evidence="2" id="KW-1185">Reference proteome</keyword>